<name>A0A2W5K940_ANCNO</name>
<gene>
    <name evidence="3" type="ORF">DI565_17865</name>
</gene>
<feature type="compositionally biased region" description="Polar residues" evidence="1">
    <location>
        <begin position="107"/>
        <end position="116"/>
    </location>
</feature>
<dbReference type="EMBL" id="QFPN01000011">
    <property type="protein sequence ID" value="PZQ11605.1"/>
    <property type="molecule type" value="Genomic_DNA"/>
</dbReference>
<evidence type="ECO:0000256" key="1">
    <source>
        <dbReference type="SAM" id="MobiDB-lite"/>
    </source>
</evidence>
<accession>A0A2W5K940</accession>
<feature type="region of interest" description="Disordered" evidence="1">
    <location>
        <begin position="96"/>
        <end position="116"/>
    </location>
</feature>
<dbReference type="AlphaFoldDB" id="A0A2W5K940"/>
<evidence type="ECO:0000313" key="3">
    <source>
        <dbReference type="EMBL" id="PZQ11605.1"/>
    </source>
</evidence>
<keyword evidence="2" id="KW-0732">Signal</keyword>
<comment type="caution">
    <text evidence="3">The sequence shown here is derived from an EMBL/GenBank/DDBJ whole genome shotgun (WGS) entry which is preliminary data.</text>
</comment>
<reference evidence="3 4" key="1">
    <citation type="submission" date="2017-08" db="EMBL/GenBank/DDBJ databases">
        <title>Infants hospitalized years apart are colonized by the same room-sourced microbial strains.</title>
        <authorList>
            <person name="Brooks B."/>
            <person name="Olm M.R."/>
            <person name="Firek B.A."/>
            <person name="Baker R."/>
            <person name="Thomas B.C."/>
            <person name="Morowitz M.J."/>
            <person name="Banfield J.F."/>
        </authorList>
    </citation>
    <scope>NUCLEOTIDE SEQUENCE [LARGE SCALE GENOMIC DNA]</scope>
    <source>
        <strain evidence="3">S2_005_003_R2_43</strain>
    </source>
</reference>
<dbReference type="Proteomes" id="UP000249577">
    <property type="component" value="Unassembled WGS sequence"/>
</dbReference>
<organism evidence="3 4">
    <name type="scientific">Ancylobacter novellus</name>
    <name type="common">Thiobacillus novellus</name>
    <dbReference type="NCBI Taxonomy" id="921"/>
    <lineage>
        <taxon>Bacteria</taxon>
        <taxon>Pseudomonadati</taxon>
        <taxon>Pseudomonadota</taxon>
        <taxon>Alphaproteobacteria</taxon>
        <taxon>Hyphomicrobiales</taxon>
        <taxon>Xanthobacteraceae</taxon>
        <taxon>Ancylobacter</taxon>
    </lineage>
</organism>
<feature type="chain" id="PRO_5015867812" description="DUF2147 domain-containing protein" evidence="2">
    <location>
        <begin position="25"/>
        <end position="116"/>
    </location>
</feature>
<evidence type="ECO:0008006" key="5">
    <source>
        <dbReference type="Google" id="ProtNLM"/>
    </source>
</evidence>
<evidence type="ECO:0000256" key="2">
    <source>
        <dbReference type="SAM" id="SignalP"/>
    </source>
</evidence>
<protein>
    <recommendedName>
        <fullName evidence="5">DUF2147 domain-containing protein</fullName>
    </recommendedName>
</protein>
<proteinExistence type="predicted"/>
<feature type="signal peptide" evidence="2">
    <location>
        <begin position="1"/>
        <end position="24"/>
    </location>
</feature>
<feature type="compositionally biased region" description="Basic and acidic residues" evidence="1">
    <location>
        <begin position="96"/>
        <end position="106"/>
    </location>
</feature>
<sequence length="116" mass="11753">MKIFAKTLAVALGAAAFAAGPALAVTVTNQSDKAWEITADLGEKEPKTKIDAGKSAKIECPEGCELRINSGNSYGLSATAGDKVVVGKDGMLAHADAADKEAKNETGKSGSKTSAN</sequence>
<evidence type="ECO:0000313" key="4">
    <source>
        <dbReference type="Proteomes" id="UP000249577"/>
    </source>
</evidence>